<dbReference type="Proteomes" id="UP000590740">
    <property type="component" value="Unassembled WGS sequence"/>
</dbReference>
<dbReference type="RefSeq" id="WP_184341241.1">
    <property type="nucleotide sequence ID" value="NZ_JACHIG010000007.1"/>
</dbReference>
<keyword evidence="1" id="KW-0732">Signal</keyword>
<organism evidence="2 3">
    <name type="scientific">Prosthecobacter vanneervenii</name>
    <dbReference type="NCBI Taxonomy" id="48466"/>
    <lineage>
        <taxon>Bacteria</taxon>
        <taxon>Pseudomonadati</taxon>
        <taxon>Verrucomicrobiota</taxon>
        <taxon>Verrucomicrobiia</taxon>
        <taxon>Verrucomicrobiales</taxon>
        <taxon>Verrucomicrobiaceae</taxon>
        <taxon>Prosthecobacter</taxon>
    </lineage>
</organism>
<evidence type="ECO:0000256" key="1">
    <source>
        <dbReference type="SAM" id="SignalP"/>
    </source>
</evidence>
<name>A0A7W7YD35_9BACT</name>
<gene>
    <name evidence="2" type="ORF">HNQ65_003534</name>
</gene>
<accession>A0A7W7YD35</accession>
<feature type="signal peptide" evidence="1">
    <location>
        <begin position="1"/>
        <end position="21"/>
    </location>
</feature>
<comment type="caution">
    <text evidence="2">The sequence shown here is derived from an EMBL/GenBank/DDBJ whole genome shotgun (WGS) entry which is preliminary data.</text>
</comment>
<evidence type="ECO:0000313" key="2">
    <source>
        <dbReference type="EMBL" id="MBB5033944.1"/>
    </source>
</evidence>
<protein>
    <submittedName>
        <fullName evidence="2">Uncharacterized protein</fullName>
    </submittedName>
</protein>
<reference evidence="2 3" key="1">
    <citation type="submission" date="2020-08" db="EMBL/GenBank/DDBJ databases">
        <title>Genomic Encyclopedia of Type Strains, Phase IV (KMG-IV): sequencing the most valuable type-strain genomes for metagenomic binning, comparative biology and taxonomic classification.</title>
        <authorList>
            <person name="Goeker M."/>
        </authorList>
    </citation>
    <scope>NUCLEOTIDE SEQUENCE [LARGE SCALE GENOMIC DNA]</scope>
    <source>
        <strain evidence="2 3">DSM 12252</strain>
    </source>
</reference>
<dbReference type="AlphaFoldDB" id="A0A7W7YD35"/>
<dbReference type="EMBL" id="JACHIG010000007">
    <property type="protein sequence ID" value="MBB5033944.1"/>
    <property type="molecule type" value="Genomic_DNA"/>
</dbReference>
<sequence length="216" mass="24290">MSSSYITLALVCLALPGVVQIAPDKLAQNREIPENVRVAFNQLAAGELSGEEDAIEQLGKAPGISAALMKLLNATYHGNHDYPLMRSVMAVLQLRSDLSTEQQQWLRKELRAVWNRPDDTKTVSLKDCGLKLLMRYPNAENEEMMILYLKEQANNKVIGYSRMAVYGLEQIGTSKSLPALKEYLKQMPASNSIDELRRNNVKRVIHHIEKKSQLSP</sequence>
<feature type="chain" id="PRO_5031312811" evidence="1">
    <location>
        <begin position="22"/>
        <end position="216"/>
    </location>
</feature>
<keyword evidence="3" id="KW-1185">Reference proteome</keyword>
<evidence type="ECO:0000313" key="3">
    <source>
        <dbReference type="Proteomes" id="UP000590740"/>
    </source>
</evidence>
<proteinExistence type="predicted"/>